<evidence type="ECO:0000313" key="3">
    <source>
        <dbReference type="EMBL" id="BAG90989.1"/>
    </source>
</evidence>
<dbReference type="AlphaFoldDB" id="Q2R937"/>
<name>Q2R937_ORYSJ</name>
<gene>
    <name evidence="2" type="ordered locus">LOC_Os11g10090</name>
</gene>
<dbReference type="Pfam" id="PF03004">
    <property type="entry name" value="Transposase_24"/>
    <property type="match status" value="1"/>
</dbReference>
<dbReference type="EMBL" id="DP000010">
    <property type="protein sequence ID" value="ABA91999.2"/>
    <property type="molecule type" value="Genomic_DNA"/>
</dbReference>
<reference evidence="2" key="2">
    <citation type="journal article" date="2005" name="BMC Biol.">
        <title>The sequence of rice chromosomes 11 and 12, rich in disease resistance genes and recent gene duplications.</title>
        <authorList>
            <consortium name="The rice chromosomes 11 and 12 sequencing consortia"/>
        </authorList>
    </citation>
    <scope>NUCLEOTIDE SEQUENCE [LARGE SCALE GENOMIC DNA]</scope>
</reference>
<organism evidence="2">
    <name type="scientific">Oryza sativa subsp. japonica</name>
    <name type="common">Rice</name>
    <dbReference type="NCBI Taxonomy" id="39947"/>
    <lineage>
        <taxon>Eukaryota</taxon>
        <taxon>Viridiplantae</taxon>
        <taxon>Streptophyta</taxon>
        <taxon>Embryophyta</taxon>
        <taxon>Tracheophyta</taxon>
        <taxon>Spermatophyta</taxon>
        <taxon>Magnoliopsida</taxon>
        <taxon>Liliopsida</taxon>
        <taxon>Poales</taxon>
        <taxon>Poaceae</taxon>
        <taxon>BOP clade</taxon>
        <taxon>Oryzoideae</taxon>
        <taxon>Oryzeae</taxon>
        <taxon>Oryzinae</taxon>
        <taxon>Oryza</taxon>
        <taxon>Oryza sativa</taxon>
    </lineage>
</organism>
<dbReference type="InterPro" id="IPR039266">
    <property type="entry name" value="EN-1/SPM"/>
</dbReference>
<protein>
    <submittedName>
        <fullName evidence="2">Transposon protein, putative, CACTA, En/Spm sub-class, expressed</fullName>
    </submittedName>
    <submittedName>
        <fullName evidence="3">cDNA clone:J013157E02, full insert sequence</fullName>
    </submittedName>
</protein>
<proteinExistence type="evidence at transcript level"/>
<dbReference type="PANTHER" id="PTHR33157">
    <property type="entry name" value="AUTONOMOUS TRANSPOSABLE ELEMENT EN-1 MOSAIC PROTEIN-RELATED"/>
    <property type="match status" value="1"/>
</dbReference>
<dbReference type="EMBL" id="AK068602">
    <property type="protein sequence ID" value="BAG90989.1"/>
    <property type="molecule type" value="mRNA"/>
</dbReference>
<accession>Q2R937</accession>
<evidence type="ECO:0000256" key="1">
    <source>
        <dbReference type="SAM" id="MobiDB-lite"/>
    </source>
</evidence>
<reference evidence="3" key="1">
    <citation type="journal article" date="2003" name="Science">
        <title>Collection, Mapping, and Annotation of Over 28,000 cDNA Clones from japonica Rice.</title>
        <authorList>
            <person name="Kikuchi S."/>
            <person name="Satoh K."/>
            <person name="Nagata T."/>
            <person name="Kawagashira N."/>
            <person name="Doi K."/>
            <person name="Kishimoto N."/>
            <person name="Yazaki J."/>
            <person name="Ishikawa M."/>
            <person name="Yamada H."/>
            <person name="Ooka H."/>
            <person name="Hotta I."/>
            <person name="Kojima K."/>
            <person name="Namiki T."/>
            <person name="Ohneda E."/>
            <person name="Yahagi W."/>
            <person name="Suzuki K."/>
            <person name="Li C."/>
            <person name="Ohtsuki K."/>
            <person name="Shishiki T."/>
            <person name="Otomo Y."/>
            <person name="Murakami K."/>
            <person name="Iida Y."/>
            <person name="Sugano S."/>
            <person name="Fujimura T."/>
            <person name="Suzuki Y."/>
            <person name="Tsunoda Y."/>
            <person name="Kurosaki T."/>
            <person name="Kodama T."/>
            <person name="Masuda H."/>
            <person name="Kobayashi M."/>
            <person name="Xie Q."/>
            <person name="Lu M."/>
            <person name="Narikawa R."/>
            <person name="Sugiyama A."/>
            <person name="Mizuno K."/>
            <person name="Yokomizo S."/>
            <person name="Niikura J."/>
            <person name="Ikeda R."/>
            <person name="Ishibiki J."/>
            <person name="Kawamata M."/>
            <person name="Yoshimura A."/>
            <person name="Miura J."/>
            <person name="Kusumegi T."/>
            <person name="Oka M."/>
            <person name="Ryu R."/>
            <person name="Ueda M."/>
            <person name="Matsubara K."/>
            <person name="Kawai J."/>
            <person name="Carninci P."/>
            <person name="Adachi J."/>
            <person name="Aizawa K."/>
            <person name="Arakawa T."/>
            <person name="Fukuda S."/>
            <person name="Hara A."/>
            <person name="Hashidume W."/>
            <person name="Hayatsu N."/>
            <person name="Imotani K."/>
            <person name="Ishii Y."/>
            <person name="Itoh M."/>
            <person name="Kagawa I."/>
            <person name="Kondo S."/>
            <person name="Konno H."/>
            <person name="Miyazaki A."/>
            <person name="Osato N."/>
            <person name="Ota Y."/>
            <person name="Saito R."/>
            <person name="Sasaki D."/>
            <person name="Sato K."/>
            <person name="Shibata K."/>
            <person name="Shinagawa A."/>
            <person name="Shiraki T."/>
            <person name="Yoshino M."/>
            <person name="Hayashizaki Y."/>
        </authorList>
    </citation>
    <scope>NUCLEOTIDE SEQUENCE</scope>
</reference>
<reference evidence="2" key="3">
    <citation type="submission" date="2005-04" db="EMBL/GenBank/DDBJ databases">
        <authorList>
            <person name="Buell C.R."/>
            <person name="Wing R.A."/>
            <person name="McCombie W.A."/>
            <person name="Ouyang S."/>
        </authorList>
    </citation>
    <scope>NUCLEOTIDE SEQUENCE</scope>
</reference>
<sequence length="287" mass="32616">MDHCRKVEGVQICDKRAGLRYLSKEEYLAQQPEWCDQMAWDAMATVWVDPEWIEKSKTNRANRKTPKFKPHRGGSNSIATVRQKLSKKFGREVSAIEAWVHTHRGSNPEDTNTLNTEEATLCLERYKTKATELNGPNFDWMNSPVDSRALYECSCGRPHGKWETFNGMVDDSEAMAKIKRRSTSSTANKRRRQEEDDHERARLIKDARIAKEYAQRVLEWSSGQDSYNNTIKLILESVIQHTGMPLPVAIPHPPPPPPPPTYGVYHSADQSTVNVCGHVSINIADVS</sequence>
<dbReference type="GO" id="GO:0032196">
    <property type="term" value="P:transposition"/>
    <property type="evidence" value="ECO:0007669"/>
    <property type="project" value="InterPro"/>
</dbReference>
<reference evidence="2" key="4">
    <citation type="submission" date="2006-01" db="EMBL/GenBank/DDBJ databases">
        <authorList>
            <person name="Buell R."/>
        </authorList>
    </citation>
    <scope>NUCLEOTIDE SEQUENCE</scope>
</reference>
<dbReference type="InterPro" id="IPR004252">
    <property type="entry name" value="Probable_transposase_24"/>
</dbReference>
<evidence type="ECO:0000313" key="2">
    <source>
        <dbReference type="EMBL" id="ABA91999.2"/>
    </source>
</evidence>
<feature type="region of interest" description="Disordered" evidence="1">
    <location>
        <begin position="178"/>
        <end position="199"/>
    </location>
</feature>